<organism evidence="1 2">
    <name type="scientific">Beauveria bassiana D1-5</name>
    <dbReference type="NCBI Taxonomy" id="1245745"/>
    <lineage>
        <taxon>Eukaryota</taxon>
        <taxon>Fungi</taxon>
        <taxon>Dikarya</taxon>
        <taxon>Ascomycota</taxon>
        <taxon>Pezizomycotina</taxon>
        <taxon>Sordariomycetes</taxon>
        <taxon>Hypocreomycetidae</taxon>
        <taxon>Hypocreales</taxon>
        <taxon>Cordycipitaceae</taxon>
        <taxon>Beauveria</taxon>
    </lineage>
</organism>
<dbReference type="HOGENOM" id="CLU_1396067_0_0_1"/>
<reference evidence="1 2" key="1">
    <citation type="submission" date="2012-10" db="EMBL/GenBank/DDBJ databases">
        <title>Genome sequencing and analysis of entomopathogenic fungi Beauveria bassiana D1-5.</title>
        <authorList>
            <person name="Li Q."/>
            <person name="Wang L."/>
            <person name="Zhang Z."/>
            <person name="Wang Q."/>
            <person name="Ren J."/>
            <person name="Wang M."/>
            <person name="Xu W."/>
            <person name="Wang J."/>
            <person name="Lu Y."/>
            <person name="Du Q."/>
            <person name="Sun Z."/>
        </authorList>
    </citation>
    <scope>NUCLEOTIDE SEQUENCE [LARGE SCALE GENOMIC DNA]</scope>
    <source>
        <strain evidence="1 2">D1-5</strain>
    </source>
</reference>
<protein>
    <submittedName>
        <fullName evidence="1">Uncharacterized protein</fullName>
    </submittedName>
</protein>
<dbReference type="AlphaFoldDB" id="A0A0A2VB17"/>
<dbReference type="Proteomes" id="UP000030106">
    <property type="component" value="Unassembled WGS sequence"/>
</dbReference>
<proteinExistence type="predicted"/>
<evidence type="ECO:0000313" key="2">
    <source>
        <dbReference type="Proteomes" id="UP000030106"/>
    </source>
</evidence>
<sequence>MGKQAANRAYEKQSTDFVNEVLEAAFRLAASEKKHLLWEIVVRAGDYSFHKAEILEAASEVLKPSRSPQEPLEVSGLQPRSGDFDMCLRKMLSSITNSAYLTSDHLGTIATSVKIPDYSSLAISEFACRCYQYGLQPPKGPVRKGDLPGLLWDIFIWGKAMQRSNSREISLPSHLRDRPTPEPWTAEEVKYYLEN</sequence>
<comment type="caution">
    <text evidence="1">The sequence shown here is derived from an EMBL/GenBank/DDBJ whole genome shotgun (WGS) entry which is preliminary data.</text>
</comment>
<accession>A0A0A2VB17</accession>
<gene>
    <name evidence="1" type="ORF">BBAD15_g11496</name>
</gene>
<name>A0A0A2VB17_BEABA</name>
<evidence type="ECO:0000313" key="1">
    <source>
        <dbReference type="EMBL" id="KGQ03275.1"/>
    </source>
</evidence>
<dbReference type="EMBL" id="ANFO01001256">
    <property type="protein sequence ID" value="KGQ03275.1"/>
    <property type="molecule type" value="Genomic_DNA"/>
</dbReference>